<dbReference type="CDD" id="cd04232">
    <property type="entry name" value="CuRO_1_CueO_FtsP"/>
    <property type="match status" value="1"/>
</dbReference>
<dbReference type="Proteomes" id="UP001214666">
    <property type="component" value="Chromosome"/>
</dbReference>
<evidence type="ECO:0000256" key="1">
    <source>
        <dbReference type="ARBA" id="ARBA00011245"/>
    </source>
</evidence>
<dbReference type="InterPro" id="IPR002355">
    <property type="entry name" value="Cu_oxidase_Cu_BS"/>
</dbReference>
<dbReference type="AlphaFoldDB" id="A0AAX3P882"/>
<evidence type="ECO:0000259" key="11">
    <source>
        <dbReference type="Pfam" id="PF07732"/>
    </source>
</evidence>
<dbReference type="GO" id="GO:0005507">
    <property type="term" value="F:copper ion binding"/>
    <property type="evidence" value="ECO:0007669"/>
    <property type="project" value="InterPro"/>
</dbReference>
<dbReference type="NCBIfam" id="NF008205">
    <property type="entry name" value="PRK10965.1"/>
    <property type="match status" value="1"/>
</dbReference>
<dbReference type="SUPFAM" id="SSF49503">
    <property type="entry name" value="Cupredoxins"/>
    <property type="match status" value="3"/>
</dbReference>
<sequence>MQRRDFLKFSTAVGIAGALPRWGRAVAAERPALPIPALLEADTSGVFQLRAQPGQMQWRRQPTHSWGYNGNLLGPTLRARQGQAVRVRVANQLAETTTVHWHGLEVPGTADGGPQASIPSGKEWQAAFRIEQPAATCWYHPHTHGQTGHQVAMGLAGLFILDDEESLRLPLPQRWGVDDIPLVLQDKRLDGRDQVDYQLDVMSAAVGWFGDLMLTNGAVYPAHDAPRGWLRLRLLNGCNARSLTLATSDGRPLYVIGSDGGLLAEPVALSELALLPGERFEVMVDARNGKAFDLLTLPVRQMGMTLAPFDAALPLLRIRPSLIEGKGRLPDSLARLPALPATQGLPSRTLTLSMDPELDRQGMQALMSRYGHGAMAGMSMAHGDTGTMAGMKMDGQGEGMAGMSMAGMDHGAMAMPAGEMQHDTMAGMQEDKGSAKPLDLHGGNRINGQAFAMNDPQFAVKRGRTERWIISGEGDMMLHPFHIHGSRFRILSENGQPVAPHRAGWKDIVKVEGGRSEVLVRFDHTAPKERAYMAHCHLLEHEDTGMMLSFTVEE</sequence>
<dbReference type="RefSeq" id="WP_077096558.1">
    <property type="nucleotide sequence ID" value="NZ_CP118699.1"/>
</dbReference>
<dbReference type="CDD" id="cd13890">
    <property type="entry name" value="CuRO_3_CueO_FtsP"/>
    <property type="match status" value="1"/>
</dbReference>
<evidence type="ECO:0000256" key="5">
    <source>
        <dbReference type="ARBA" id="ARBA00038978"/>
    </source>
</evidence>
<dbReference type="PANTHER" id="PTHR48267">
    <property type="entry name" value="CUPREDOXIN SUPERFAMILY PROTEIN"/>
    <property type="match status" value="1"/>
</dbReference>
<dbReference type="Gene3D" id="2.60.40.420">
    <property type="entry name" value="Cupredoxins - blue copper proteins"/>
    <property type="match status" value="3"/>
</dbReference>
<feature type="domain" description="Plastocyanin-like" evidence="10">
    <location>
        <begin position="435"/>
        <end position="553"/>
    </location>
</feature>
<evidence type="ECO:0000256" key="9">
    <source>
        <dbReference type="ARBA" id="ARBA00048092"/>
    </source>
</evidence>
<evidence type="ECO:0000259" key="10">
    <source>
        <dbReference type="Pfam" id="PF07731"/>
    </source>
</evidence>
<dbReference type="InterPro" id="IPR011707">
    <property type="entry name" value="Cu-oxidase-like_N"/>
</dbReference>
<evidence type="ECO:0000256" key="7">
    <source>
        <dbReference type="ARBA" id="ARBA00042896"/>
    </source>
</evidence>
<dbReference type="InterPro" id="IPR019546">
    <property type="entry name" value="TAT_signal_bac_arc"/>
</dbReference>
<evidence type="ECO:0000256" key="6">
    <source>
        <dbReference type="ARBA" id="ARBA00041027"/>
    </source>
</evidence>
<evidence type="ECO:0000256" key="8">
    <source>
        <dbReference type="ARBA" id="ARBA00043090"/>
    </source>
</evidence>
<keyword evidence="4 12" id="KW-0560">Oxidoreductase</keyword>
<name>A0AAX3P882_AERHY</name>
<dbReference type="InterPro" id="IPR011706">
    <property type="entry name" value="Cu-oxidase_C"/>
</dbReference>
<dbReference type="EMBL" id="CP118942">
    <property type="protein sequence ID" value="WEE26868.1"/>
    <property type="molecule type" value="Genomic_DNA"/>
</dbReference>
<gene>
    <name evidence="12" type="primary">cueO</name>
    <name evidence="12" type="ORF">PY771_00670</name>
</gene>
<dbReference type="PROSITE" id="PS51318">
    <property type="entry name" value="TAT"/>
    <property type="match status" value="1"/>
</dbReference>
<dbReference type="PROSITE" id="PS00080">
    <property type="entry name" value="MULTICOPPER_OXIDASE2"/>
    <property type="match status" value="1"/>
</dbReference>
<dbReference type="EC" id="1.16.3.4" evidence="5"/>
<dbReference type="PANTHER" id="PTHR48267:SF1">
    <property type="entry name" value="BILIRUBIN OXIDASE"/>
    <property type="match status" value="1"/>
</dbReference>
<reference evidence="12" key="1">
    <citation type="submission" date="2023-02" db="EMBL/GenBank/DDBJ databases">
        <title>The sequence of Aeromonas hydrophila K533.</title>
        <authorList>
            <person name="Luo X."/>
        </authorList>
    </citation>
    <scope>NUCLEOTIDE SEQUENCE</scope>
    <source>
        <strain evidence="12">K533</strain>
    </source>
</reference>
<dbReference type="InterPro" id="IPR045087">
    <property type="entry name" value="Cu-oxidase_fam"/>
</dbReference>
<evidence type="ECO:0000256" key="4">
    <source>
        <dbReference type="ARBA" id="ARBA00023002"/>
    </source>
</evidence>
<dbReference type="Pfam" id="PF07731">
    <property type="entry name" value="Cu-oxidase_2"/>
    <property type="match status" value="1"/>
</dbReference>
<comment type="catalytic activity">
    <reaction evidence="9">
        <text>4 Cu(+) + O2 + 4 H(+) = 4 Cu(2+) + 2 H2O</text>
        <dbReference type="Rhea" id="RHEA:30083"/>
        <dbReference type="ChEBI" id="CHEBI:15377"/>
        <dbReference type="ChEBI" id="CHEBI:15378"/>
        <dbReference type="ChEBI" id="CHEBI:15379"/>
        <dbReference type="ChEBI" id="CHEBI:29036"/>
        <dbReference type="ChEBI" id="CHEBI:49552"/>
        <dbReference type="EC" id="1.16.3.4"/>
    </reaction>
    <physiologicalReaction direction="left-to-right" evidence="9">
        <dbReference type="Rhea" id="RHEA:30084"/>
    </physiologicalReaction>
</comment>
<dbReference type="Pfam" id="PF07732">
    <property type="entry name" value="Cu-oxidase_3"/>
    <property type="match status" value="1"/>
</dbReference>
<organism evidence="12 13">
    <name type="scientific">Aeromonas hydrophila</name>
    <dbReference type="NCBI Taxonomy" id="644"/>
    <lineage>
        <taxon>Bacteria</taxon>
        <taxon>Pseudomonadati</taxon>
        <taxon>Pseudomonadota</taxon>
        <taxon>Gammaproteobacteria</taxon>
        <taxon>Aeromonadales</taxon>
        <taxon>Aeromonadaceae</taxon>
        <taxon>Aeromonas</taxon>
    </lineage>
</organism>
<proteinExistence type="predicted"/>
<evidence type="ECO:0000313" key="13">
    <source>
        <dbReference type="Proteomes" id="UP001214666"/>
    </source>
</evidence>
<comment type="subunit">
    <text evidence="1">Monomer.</text>
</comment>
<dbReference type="CDD" id="cd13867">
    <property type="entry name" value="CuRO_2_CueO_FtsP"/>
    <property type="match status" value="1"/>
</dbReference>
<keyword evidence="3" id="KW-0732">Signal</keyword>
<accession>A0AAX3P882</accession>
<dbReference type="GO" id="GO:0016491">
    <property type="term" value="F:oxidoreductase activity"/>
    <property type="evidence" value="ECO:0007669"/>
    <property type="project" value="UniProtKB-KW"/>
</dbReference>
<keyword evidence="2" id="KW-0479">Metal-binding</keyword>
<dbReference type="InterPro" id="IPR008972">
    <property type="entry name" value="Cupredoxin"/>
</dbReference>
<dbReference type="NCBIfam" id="TIGR01409">
    <property type="entry name" value="TAT_signal_seq"/>
    <property type="match status" value="1"/>
</dbReference>
<protein>
    <recommendedName>
        <fullName evidence="6">Multicopper oxidase CueO</fullName>
        <ecNumber evidence="5">1.16.3.4</ecNumber>
    </recommendedName>
    <alternativeName>
        <fullName evidence="7">Copper efflux oxidase</fullName>
    </alternativeName>
    <alternativeName>
        <fullName evidence="8">Cuprous oxidase</fullName>
    </alternativeName>
</protein>
<evidence type="ECO:0000313" key="12">
    <source>
        <dbReference type="EMBL" id="WEE26868.1"/>
    </source>
</evidence>
<dbReference type="InterPro" id="IPR006311">
    <property type="entry name" value="TAT_signal"/>
</dbReference>
<feature type="domain" description="Plastocyanin-like" evidence="11">
    <location>
        <begin position="55"/>
        <end position="165"/>
    </location>
</feature>
<evidence type="ECO:0000256" key="2">
    <source>
        <dbReference type="ARBA" id="ARBA00022723"/>
    </source>
</evidence>
<evidence type="ECO:0000256" key="3">
    <source>
        <dbReference type="ARBA" id="ARBA00022729"/>
    </source>
</evidence>